<dbReference type="GO" id="GO:0006879">
    <property type="term" value="P:intracellular iron ion homeostasis"/>
    <property type="evidence" value="ECO:0007669"/>
    <property type="project" value="TreeGrafter"/>
</dbReference>
<dbReference type="AlphaFoldDB" id="A0A060SAJ2"/>
<evidence type="ECO:0000256" key="6">
    <source>
        <dbReference type="ARBA" id="ARBA00022692"/>
    </source>
</evidence>
<dbReference type="GO" id="GO:0015677">
    <property type="term" value="P:copper ion import"/>
    <property type="evidence" value="ECO:0007669"/>
    <property type="project" value="TreeGrafter"/>
</dbReference>
<evidence type="ECO:0000313" key="18">
    <source>
        <dbReference type="Proteomes" id="UP000029665"/>
    </source>
</evidence>
<dbReference type="STRING" id="5643.A0A060SAJ2"/>
<proteinExistence type="inferred from homology"/>
<evidence type="ECO:0000256" key="5">
    <source>
        <dbReference type="ARBA" id="ARBA00022475"/>
    </source>
</evidence>
<keyword evidence="6 15" id="KW-0812">Transmembrane</keyword>
<keyword evidence="5" id="KW-1003">Cell membrane</keyword>
<evidence type="ECO:0000256" key="12">
    <source>
        <dbReference type="ARBA" id="ARBA00023180"/>
    </source>
</evidence>
<feature type="transmembrane region" description="Helical" evidence="15">
    <location>
        <begin position="259"/>
        <end position="279"/>
    </location>
</feature>
<evidence type="ECO:0000256" key="14">
    <source>
        <dbReference type="SAM" id="MobiDB-lite"/>
    </source>
</evidence>
<organism evidence="17 18">
    <name type="scientific">Pycnoporus cinnabarinus</name>
    <name type="common">Cinnabar-red polypore</name>
    <name type="synonym">Trametes cinnabarina</name>
    <dbReference type="NCBI Taxonomy" id="5643"/>
    <lineage>
        <taxon>Eukaryota</taxon>
        <taxon>Fungi</taxon>
        <taxon>Dikarya</taxon>
        <taxon>Basidiomycota</taxon>
        <taxon>Agaricomycotina</taxon>
        <taxon>Agaricomycetes</taxon>
        <taxon>Polyporales</taxon>
        <taxon>Polyporaceae</taxon>
        <taxon>Trametes</taxon>
    </lineage>
</organism>
<dbReference type="PANTHER" id="PTHR32361">
    <property type="entry name" value="FERRIC/CUPRIC REDUCTASE TRANSMEMBRANE COMPONENT"/>
    <property type="match status" value="1"/>
</dbReference>
<evidence type="ECO:0000256" key="13">
    <source>
        <dbReference type="ARBA" id="ARBA00048483"/>
    </source>
</evidence>
<keyword evidence="7" id="KW-0249">Electron transport</keyword>
<feature type="region of interest" description="Disordered" evidence="14">
    <location>
        <begin position="519"/>
        <end position="551"/>
    </location>
</feature>
<evidence type="ECO:0000256" key="8">
    <source>
        <dbReference type="ARBA" id="ARBA00022989"/>
    </source>
</evidence>
<keyword evidence="8 15" id="KW-1133">Transmembrane helix</keyword>
<protein>
    <recommendedName>
        <fullName evidence="3">ferric-chelate reductase (NADPH)</fullName>
        <ecNumber evidence="3">1.16.1.9</ecNumber>
    </recommendedName>
</protein>
<evidence type="ECO:0000256" key="3">
    <source>
        <dbReference type="ARBA" id="ARBA00012668"/>
    </source>
</evidence>
<dbReference type="Proteomes" id="UP000029665">
    <property type="component" value="Unassembled WGS sequence"/>
</dbReference>
<dbReference type="GO" id="GO:0052851">
    <property type="term" value="F:ferric-chelate reductase (NADPH) activity"/>
    <property type="evidence" value="ECO:0007669"/>
    <property type="project" value="UniProtKB-EC"/>
</dbReference>
<feature type="transmembrane region" description="Helical" evidence="15">
    <location>
        <begin position="50"/>
        <end position="75"/>
    </location>
</feature>
<feature type="domain" description="FAD-binding FR-type" evidence="16">
    <location>
        <begin position="309"/>
        <end position="418"/>
    </location>
</feature>
<dbReference type="GO" id="GO:0005886">
    <property type="term" value="C:plasma membrane"/>
    <property type="evidence" value="ECO:0007669"/>
    <property type="project" value="UniProtKB-SubCell"/>
</dbReference>
<dbReference type="OrthoDB" id="4494341at2759"/>
<accession>A0A060SAJ2</accession>
<dbReference type="GO" id="GO:0006826">
    <property type="term" value="P:iron ion transport"/>
    <property type="evidence" value="ECO:0007669"/>
    <property type="project" value="TreeGrafter"/>
</dbReference>
<dbReference type="InterPro" id="IPR051410">
    <property type="entry name" value="Ferric/Cupric_Reductase"/>
</dbReference>
<dbReference type="InterPro" id="IPR013112">
    <property type="entry name" value="FAD-bd_8"/>
</dbReference>
<keyword evidence="10" id="KW-0406">Ion transport</keyword>
<dbReference type="InterPro" id="IPR013130">
    <property type="entry name" value="Fe3_Rdtase_TM_dom"/>
</dbReference>
<evidence type="ECO:0000256" key="10">
    <source>
        <dbReference type="ARBA" id="ARBA00023065"/>
    </source>
</evidence>
<evidence type="ECO:0000256" key="9">
    <source>
        <dbReference type="ARBA" id="ARBA00023002"/>
    </source>
</evidence>
<feature type="transmembrane region" description="Helical" evidence="15">
    <location>
        <begin position="201"/>
        <end position="220"/>
    </location>
</feature>
<evidence type="ECO:0000256" key="11">
    <source>
        <dbReference type="ARBA" id="ARBA00023136"/>
    </source>
</evidence>
<dbReference type="EC" id="1.16.1.9" evidence="3"/>
<comment type="similarity">
    <text evidence="2">Belongs to the ferric reductase (FRE) family.</text>
</comment>
<keyword evidence="4" id="KW-0813">Transport</keyword>
<dbReference type="InterPro" id="IPR039261">
    <property type="entry name" value="FNR_nucleotide-bd"/>
</dbReference>
<feature type="transmembrane region" description="Helical" evidence="15">
    <location>
        <begin position="163"/>
        <end position="180"/>
    </location>
</feature>
<dbReference type="SUPFAM" id="SSF63380">
    <property type="entry name" value="Riboflavin synthase domain-like"/>
    <property type="match status" value="1"/>
</dbReference>
<keyword evidence="11 15" id="KW-0472">Membrane</keyword>
<dbReference type="Pfam" id="PF08030">
    <property type="entry name" value="NAD_binding_6"/>
    <property type="match status" value="1"/>
</dbReference>
<evidence type="ECO:0000256" key="2">
    <source>
        <dbReference type="ARBA" id="ARBA00006278"/>
    </source>
</evidence>
<dbReference type="SUPFAM" id="SSF52343">
    <property type="entry name" value="Ferredoxin reductase-like, C-terminal NADP-linked domain"/>
    <property type="match status" value="1"/>
</dbReference>
<evidence type="ECO:0000256" key="4">
    <source>
        <dbReference type="ARBA" id="ARBA00022448"/>
    </source>
</evidence>
<evidence type="ECO:0000313" key="17">
    <source>
        <dbReference type="EMBL" id="CDO71350.1"/>
    </source>
</evidence>
<reference evidence="17" key="1">
    <citation type="submission" date="2014-01" db="EMBL/GenBank/DDBJ databases">
        <title>The genome of the white-rot fungus Pycnoporus cinnabarinus: a basidiomycete model with a versatile arsenal for lignocellulosic biomass breakdown.</title>
        <authorList>
            <person name="Levasseur A."/>
            <person name="Lomascolo A."/>
            <person name="Ruiz-Duenas F.J."/>
            <person name="Uzan E."/>
            <person name="Piumi F."/>
            <person name="Kues U."/>
            <person name="Ram A.F.J."/>
            <person name="Murat C."/>
            <person name="Haon M."/>
            <person name="Benoit I."/>
            <person name="Arfi Y."/>
            <person name="Chevret D."/>
            <person name="Drula E."/>
            <person name="Kwon M.J."/>
            <person name="Gouret P."/>
            <person name="Lesage-Meessen L."/>
            <person name="Lombard V."/>
            <person name="Mariette J."/>
            <person name="Noirot C."/>
            <person name="Park J."/>
            <person name="Patyshakuliyeva A."/>
            <person name="Wieneger R.A.B."/>
            <person name="Wosten H.A.B."/>
            <person name="Martin F."/>
            <person name="Coutinho P.M."/>
            <person name="de Vries R."/>
            <person name="Martinez A.T."/>
            <person name="Klopp C."/>
            <person name="Pontarotti P."/>
            <person name="Henrissat B."/>
            <person name="Record E."/>
        </authorList>
    </citation>
    <scope>NUCLEOTIDE SEQUENCE [LARGE SCALE GENOMIC DNA]</scope>
    <source>
        <strain evidence="17">BRFM137</strain>
    </source>
</reference>
<comment type="caution">
    <text evidence="17">The sequence shown here is derived from an EMBL/GenBank/DDBJ whole genome shotgun (WGS) entry which is preliminary data.</text>
</comment>
<dbReference type="PANTHER" id="PTHR32361:SF9">
    <property type="entry name" value="FERRIC REDUCTASE TRANSMEMBRANE COMPONENT 3-RELATED"/>
    <property type="match status" value="1"/>
</dbReference>
<keyword evidence="18" id="KW-1185">Reference proteome</keyword>
<dbReference type="HOGENOM" id="CLU_010365_6_1_1"/>
<feature type="transmembrane region" description="Helical" evidence="15">
    <location>
        <begin position="124"/>
        <end position="143"/>
    </location>
</feature>
<dbReference type="InterPro" id="IPR017938">
    <property type="entry name" value="Riboflavin_synthase-like_b-brl"/>
</dbReference>
<dbReference type="SFLD" id="SFLDG01168">
    <property type="entry name" value="Ferric_reductase_subgroup_(FRE"/>
    <property type="match status" value="1"/>
</dbReference>
<dbReference type="InterPro" id="IPR013121">
    <property type="entry name" value="Fe_red_NAD-bd_6"/>
</dbReference>
<dbReference type="EMBL" id="CCBP010000100">
    <property type="protein sequence ID" value="CDO71350.1"/>
    <property type="molecule type" value="Genomic_DNA"/>
</dbReference>
<gene>
    <name evidence="17" type="ORF">BN946_scf184908.g108</name>
</gene>
<comment type="subcellular location">
    <subcellularLocation>
        <location evidence="1">Cell membrane</location>
        <topology evidence="1">Multi-pass membrane protein</topology>
    </subcellularLocation>
</comment>
<dbReference type="InterPro" id="IPR017927">
    <property type="entry name" value="FAD-bd_FR_type"/>
</dbReference>
<feature type="transmembrane region" description="Helical" evidence="15">
    <location>
        <begin position="232"/>
        <end position="252"/>
    </location>
</feature>
<dbReference type="CDD" id="cd06186">
    <property type="entry name" value="NOX_Duox_like_FAD_NADP"/>
    <property type="match status" value="1"/>
</dbReference>
<dbReference type="OMA" id="RMVSRCI"/>
<keyword evidence="9" id="KW-0560">Oxidoreductase</keyword>
<keyword evidence="12" id="KW-0325">Glycoprotein</keyword>
<name>A0A060SAJ2_PYCCI</name>
<dbReference type="PROSITE" id="PS51384">
    <property type="entry name" value="FAD_FR"/>
    <property type="match status" value="1"/>
</dbReference>
<comment type="catalytic activity">
    <reaction evidence="13">
        <text>2 a Fe(II)-siderophore + NADP(+) + H(+) = 2 a Fe(III)-siderophore + NADPH</text>
        <dbReference type="Rhea" id="RHEA:28795"/>
        <dbReference type="Rhea" id="RHEA-COMP:11342"/>
        <dbReference type="Rhea" id="RHEA-COMP:11344"/>
        <dbReference type="ChEBI" id="CHEBI:15378"/>
        <dbReference type="ChEBI" id="CHEBI:29033"/>
        <dbReference type="ChEBI" id="CHEBI:29034"/>
        <dbReference type="ChEBI" id="CHEBI:57783"/>
        <dbReference type="ChEBI" id="CHEBI:58349"/>
        <dbReference type="EC" id="1.16.1.9"/>
    </reaction>
</comment>
<evidence type="ECO:0000259" key="16">
    <source>
        <dbReference type="PROSITE" id="PS51384"/>
    </source>
</evidence>
<evidence type="ECO:0000256" key="7">
    <source>
        <dbReference type="ARBA" id="ARBA00022982"/>
    </source>
</evidence>
<dbReference type="Pfam" id="PF01794">
    <property type="entry name" value="Ferric_reduct"/>
    <property type="match status" value="1"/>
</dbReference>
<evidence type="ECO:0000256" key="15">
    <source>
        <dbReference type="SAM" id="Phobius"/>
    </source>
</evidence>
<dbReference type="Gene3D" id="3.40.50.80">
    <property type="entry name" value="Nucleotide-binding domain of ferredoxin-NADP reductase (FNR) module"/>
    <property type="match status" value="1"/>
</dbReference>
<evidence type="ECO:0000256" key="1">
    <source>
        <dbReference type="ARBA" id="ARBA00004651"/>
    </source>
</evidence>
<dbReference type="SFLD" id="SFLDS00052">
    <property type="entry name" value="Ferric_Reductase_Domain"/>
    <property type="match status" value="1"/>
</dbReference>
<sequence length="645" mass="70467">MSQHGANASDATSPVTSVIGTAKAVASSSLAAGGHGGAAKVKHVAAHGEYVWYAILGLLGLATILNAAYIAWATLCRYRTRHARPKFATRTSGRVALRRIPQAILSASRIASYRLRIPYVDMTLLELTLVTLYLGGCLAWVFAPTDNVKPRVNLQPNTWALNAGKLAAGQIPLVVLLALKNNPITWLTGLSHEKLVLMHRMVSRCIFVLTWMHLIGEYFRSPAKLLSAHWKIAGLVGAVAQTITTLFGIQAIRRRYYEVFYSTHVACILIFIICIHIHAAPKQYDIFVWPAWIIWGFDRLVRGGRHLLFNIILRPVDPNARIESLGAHGLRVTLRRRIPGGWKAGQHAFLAFPKLGIESHPFTIGNVYEQDDKGEAEMVFIIRAMGGQTRMLNELAIPEGNCELRASIDGPYGHPDDIRPFSTCVFIAGGTGVTYTIARMHQLFKDVHSSHACATRVVFVWAVRTEVEYHWLSADLAKIVSNAPSSVSVAVEIFITSARQATMESLPTLDKAFDVEKDAASWTRPEGNGTSEENVQEMPATPQGSGAATPTKSEVYYESGTVTPVTPCDDGLPPPRIVRKYGRPDVRKLLEDEVTASTGAVAVDVSGPDGLVNAVRSALSQPFAGPWATLKGTPTVLLSVEQFRM</sequence>
<feature type="compositionally biased region" description="Polar residues" evidence="14">
    <location>
        <begin position="542"/>
        <end position="551"/>
    </location>
</feature>
<dbReference type="Pfam" id="PF08022">
    <property type="entry name" value="FAD_binding_8"/>
    <property type="match status" value="1"/>
</dbReference>